<evidence type="ECO:0000313" key="1">
    <source>
        <dbReference type="EMBL" id="TYB32653.1"/>
    </source>
</evidence>
<name>A0A5D0MM20_FLESI</name>
<dbReference type="SUPFAM" id="SSF48452">
    <property type="entry name" value="TPR-like"/>
    <property type="match status" value="1"/>
</dbReference>
<reference evidence="1 2" key="1">
    <citation type="submission" date="2019-08" db="EMBL/GenBank/DDBJ databases">
        <title>Genomic characterization of a novel candidate phylum (ARYD3) from a high temperature, high salinity tertiary oil reservoir in north central Oklahoma, USA.</title>
        <authorList>
            <person name="Youssef N.H."/>
            <person name="Yadav A."/>
            <person name="Elshahed M.S."/>
        </authorList>
    </citation>
    <scope>NUCLEOTIDE SEQUENCE [LARGE SCALE GENOMIC DNA]</scope>
    <source>
        <strain evidence="1">ARYD1</strain>
    </source>
</reference>
<evidence type="ECO:0000313" key="2">
    <source>
        <dbReference type="Proteomes" id="UP000323337"/>
    </source>
</evidence>
<comment type="caution">
    <text evidence="1">The sequence shown here is derived from an EMBL/GenBank/DDBJ whole genome shotgun (WGS) entry which is preliminary data.</text>
</comment>
<dbReference type="Proteomes" id="UP000323337">
    <property type="component" value="Unassembled WGS sequence"/>
</dbReference>
<dbReference type="AlphaFoldDB" id="A0A5D0MM20"/>
<gene>
    <name evidence="1" type="ORF">FXF49_10420</name>
</gene>
<dbReference type="Gene3D" id="1.25.40.10">
    <property type="entry name" value="Tetratricopeptide repeat domain"/>
    <property type="match status" value="1"/>
</dbReference>
<dbReference type="EMBL" id="VSIV01000300">
    <property type="protein sequence ID" value="TYB32653.1"/>
    <property type="molecule type" value="Genomic_DNA"/>
</dbReference>
<proteinExistence type="predicted"/>
<protein>
    <submittedName>
        <fullName evidence="1">Uncharacterized protein</fullName>
    </submittedName>
</protein>
<organism evidence="1 2">
    <name type="scientific">Flexistipes sinusarabici</name>
    <dbReference type="NCBI Taxonomy" id="2352"/>
    <lineage>
        <taxon>Bacteria</taxon>
        <taxon>Pseudomonadati</taxon>
        <taxon>Deferribacterota</taxon>
        <taxon>Deferribacteres</taxon>
        <taxon>Deferribacterales</taxon>
        <taxon>Flexistipitaceae</taxon>
        <taxon>Flexistipes</taxon>
    </lineage>
</organism>
<sequence length="98" mass="11486">MKEKLNLAEVYLKLDMPDKVEEALQGVSEYNVGAKFYRAYAVYLKDNLDKALNMLHSIEKIYPQKKKLFYLLGEIYKEKGDYKNDAEYFEKSCNNSAI</sequence>
<dbReference type="InterPro" id="IPR011990">
    <property type="entry name" value="TPR-like_helical_dom_sf"/>
</dbReference>
<accession>A0A5D0MM20</accession>
<dbReference type="RefSeq" id="WP_303701832.1">
    <property type="nucleotide sequence ID" value="NZ_VSIV01000300.1"/>
</dbReference>